<keyword evidence="9" id="KW-1185">Reference proteome</keyword>
<name>A0A9K3KBL4_9STRA</name>
<evidence type="ECO:0000259" key="7">
    <source>
        <dbReference type="PROSITE" id="PS51462"/>
    </source>
</evidence>
<keyword evidence="6" id="KW-0464">Manganese</keyword>
<dbReference type="Pfam" id="PF00293">
    <property type="entry name" value="NUDIX"/>
    <property type="match status" value="1"/>
</dbReference>
<dbReference type="Proteomes" id="UP000693970">
    <property type="component" value="Unassembled WGS sequence"/>
</dbReference>
<keyword evidence="5" id="KW-0460">Magnesium</keyword>
<evidence type="ECO:0000256" key="1">
    <source>
        <dbReference type="ARBA" id="ARBA00001936"/>
    </source>
</evidence>
<comment type="caution">
    <text evidence="8">The sequence shown here is derived from an EMBL/GenBank/DDBJ whole genome shotgun (WGS) entry which is preliminary data.</text>
</comment>
<evidence type="ECO:0000256" key="5">
    <source>
        <dbReference type="ARBA" id="ARBA00022842"/>
    </source>
</evidence>
<dbReference type="PROSITE" id="PS51462">
    <property type="entry name" value="NUDIX"/>
    <property type="match status" value="1"/>
</dbReference>
<organism evidence="8 9">
    <name type="scientific">Nitzschia inconspicua</name>
    <dbReference type="NCBI Taxonomy" id="303405"/>
    <lineage>
        <taxon>Eukaryota</taxon>
        <taxon>Sar</taxon>
        <taxon>Stramenopiles</taxon>
        <taxon>Ochrophyta</taxon>
        <taxon>Bacillariophyta</taxon>
        <taxon>Bacillariophyceae</taxon>
        <taxon>Bacillariophycidae</taxon>
        <taxon>Bacillariales</taxon>
        <taxon>Bacillariaceae</taxon>
        <taxon>Nitzschia</taxon>
    </lineage>
</organism>
<dbReference type="PANTHER" id="PTHR12992:SF11">
    <property type="entry name" value="MITOCHONDRIAL COENZYME A DIPHOSPHATASE NUDT8"/>
    <property type="match status" value="1"/>
</dbReference>
<dbReference type="PANTHER" id="PTHR12992">
    <property type="entry name" value="NUDIX HYDROLASE"/>
    <property type="match status" value="1"/>
</dbReference>
<gene>
    <name evidence="8" type="ORF">IV203_023842</name>
</gene>
<evidence type="ECO:0000313" key="8">
    <source>
        <dbReference type="EMBL" id="KAG7340299.1"/>
    </source>
</evidence>
<dbReference type="CDD" id="cd03426">
    <property type="entry name" value="NUDIX_CoAse_Nudt7"/>
    <property type="match status" value="1"/>
</dbReference>
<evidence type="ECO:0000256" key="3">
    <source>
        <dbReference type="ARBA" id="ARBA00022723"/>
    </source>
</evidence>
<feature type="domain" description="Nudix hydrolase" evidence="7">
    <location>
        <begin position="86"/>
        <end position="227"/>
    </location>
</feature>
<dbReference type="GO" id="GO:0010945">
    <property type="term" value="F:coenzyme A diphosphatase activity"/>
    <property type="evidence" value="ECO:0007669"/>
    <property type="project" value="InterPro"/>
</dbReference>
<reference evidence="8" key="1">
    <citation type="journal article" date="2021" name="Sci. Rep.">
        <title>Diploid genomic architecture of Nitzschia inconspicua, an elite biomass production diatom.</title>
        <authorList>
            <person name="Oliver A."/>
            <person name="Podell S."/>
            <person name="Pinowska A."/>
            <person name="Traller J.C."/>
            <person name="Smith S.R."/>
            <person name="McClure R."/>
            <person name="Beliaev A."/>
            <person name="Bohutskyi P."/>
            <person name="Hill E.A."/>
            <person name="Rabines A."/>
            <person name="Zheng H."/>
            <person name="Allen L.Z."/>
            <person name="Kuo A."/>
            <person name="Grigoriev I.V."/>
            <person name="Allen A.E."/>
            <person name="Hazlebeck D."/>
            <person name="Allen E.E."/>
        </authorList>
    </citation>
    <scope>NUCLEOTIDE SEQUENCE</scope>
    <source>
        <strain evidence="8">Hildebrandi</strain>
    </source>
</reference>
<dbReference type="InterPro" id="IPR045121">
    <property type="entry name" value="CoAse"/>
</dbReference>
<comment type="cofactor">
    <cofactor evidence="1">
        <name>Mn(2+)</name>
        <dbReference type="ChEBI" id="CHEBI:29035"/>
    </cofactor>
</comment>
<accession>A0A9K3KBL4</accession>
<reference evidence="8" key="2">
    <citation type="submission" date="2021-04" db="EMBL/GenBank/DDBJ databases">
        <authorList>
            <person name="Podell S."/>
        </authorList>
    </citation>
    <scope>NUCLEOTIDE SEQUENCE</scope>
    <source>
        <strain evidence="8">Hildebrandi</strain>
    </source>
</reference>
<keyword evidence="3" id="KW-0479">Metal-binding</keyword>
<dbReference type="AlphaFoldDB" id="A0A9K3KBL4"/>
<evidence type="ECO:0000256" key="4">
    <source>
        <dbReference type="ARBA" id="ARBA00022801"/>
    </source>
</evidence>
<evidence type="ECO:0000256" key="6">
    <source>
        <dbReference type="ARBA" id="ARBA00023211"/>
    </source>
</evidence>
<keyword evidence="4" id="KW-0378">Hydrolase</keyword>
<comment type="cofactor">
    <cofactor evidence="2">
        <name>Mg(2+)</name>
        <dbReference type="ChEBI" id="CHEBI:18420"/>
    </cofactor>
</comment>
<protein>
    <submittedName>
        <fullName evidence="8">NUDIX domain containing protein</fullName>
    </submittedName>
</protein>
<proteinExistence type="predicted"/>
<dbReference type="InterPro" id="IPR000086">
    <property type="entry name" value="NUDIX_hydrolase_dom"/>
</dbReference>
<dbReference type="EMBL" id="JAGRRH010000027">
    <property type="protein sequence ID" value="KAG7340299.1"/>
    <property type="molecule type" value="Genomic_DNA"/>
</dbReference>
<dbReference type="GO" id="GO:0046872">
    <property type="term" value="F:metal ion binding"/>
    <property type="evidence" value="ECO:0007669"/>
    <property type="project" value="UniProtKB-KW"/>
</dbReference>
<evidence type="ECO:0000256" key="2">
    <source>
        <dbReference type="ARBA" id="ARBA00001946"/>
    </source>
</evidence>
<dbReference type="OrthoDB" id="206213at2759"/>
<sequence>MSKPRSISICRQRRFCSDTINNGRPVTTSTIMMDALPKLKKLYTRKAKPFHMSTMKERNNDVPVVFPLFSPKAQEHVWKTVPINHDRQAAILVPLLEYQGEPSLLFTKRSSSLPTHASEVSFPGGHFDNTVDNSLEDTAIREAQEELLGDYDWEQIQLIGRASPLPSINGTPVMPILAVLTQPIVSSIDTFPGNVEEVDEVFVVSLSKLLEVETIEYSQRFRTKIPVFPLDHHKIWGLTAVVTRPILHQLLKPAFGLS</sequence>
<evidence type="ECO:0000313" key="9">
    <source>
        <dbReference type="Proteomes" id="UP000693970"/>
    </source>
</evidence>